<dbReference type="GeneID" id="95795313"/>
<evidence type="ECO:0008006" key="4">
    <source>
        <dbReference type="Google" id="ProtNLM"/>
    </source>
</evidence>
<proteinExistence type="predicted"/>
<protein>
    <recommendedName>
        <fullName evidence="4">Secreted protein</fullName>
    </recommendedName>
</protein>
<dbReference type="AlphaFoldDB" id="A0A7W7DQ88"/>
<keyword evidence="3" id="KW-1185">Reference proteome</keyword>
<dbReference type="EMBL" id="JACHMS010000001">
    <property type="protein sequence ID" value="MBB4713457.1"/>
    <property type="molecule type" value="Genomic_DNA"/>
</dbReference>
<organism evidence="2 3">
    <name type="scientific">Streptomyces luteogriseus</name>
    <dbReference type="NCBI Taxonomy" id="68233"/>
    <lineage>
        <taxon>Bacteria</taxon>
        <taxon>Bacillati</taxon>
        <taxon>Actinomycetota</taxon>
        <taxon>Actinomycetes</taxon>
        <taxon>Kitasatosporales</taxon>
        <taxon>Streptomycetaceae</taxon>
        <taxon>Streptomyces</taxon>
    </lineage>
</organism>
<name>A0A7W7DQ88_9ACTN</name>
<gene>
    <name evidence="2" type="ORF">BJ965_003339</name>
</gene>
<comment type="caution">
    <text evidence="2">The sequence shown here is derived from an EMBL/GenBank/DDBJ whole genome shotgun (WGS) entry which is preliminary data.</text>
</comment>
<evidence type="ECO:0000256" key="1">
    <source>
        <dbReference type="SAM" id="SignalP"/>
    </source>
</evidence>
<evidence type="ECO:0000313" key="3">
    <source>
        <dbReference type="Proteomes" id="UP000565089"/>
    </source>
</evidence>
<dbReference type="RefSeq" id="WP_184909385.1">
    <property type="nucleotide sequence ID" value="NZ_JACHMS010000001.1"/>
</dbReference>
<evidence type="ECO:0000313" key="2">
    <source>
        <dbReference type="EMBL" id="MBB4713457.1"/>
    </source>
</evidence>
<dbReference type="Proteomes" id="UP000565089">
    <property type="component" value="Unassembled WGS sequence"/>
</dbReference>
<keyword evidence="1" id="KW-0732">Signal</keyword>
<sequence length="255" mass="25940">MTAGISKYTERRGATRRASAMIVAAVTAGALFATATGAQAADPAAQRTVSASSTSAVDVPEFTAAEQAQGAALAEGIAELGVTEDQFAAALEVALTRPAPDAEALRTRLAALPAQPTAEQLAQAAYPGDGEAQAALLPVFAKEEVRAAALAQLAPASAAPAPGGKKPMMAAMGWWDQTKFVVKCSAAVAAVLISFAPAGSSIKVARAVALFKRYGAKKTANIIWRFVNGKHVGSKEREAVKAFIGISAISSACSK</sequence>
<feature type="chain" id="PRO_5031333798" description="Secreted protein" evidence="1">
    <location>
        <begin position="41"/>
        <end position="255"/>
    </location>
</feature>
<feature type="signal peptide" evidence="1">
    <location>
        <begin position="1"/>
        <end position="40"/>
    </location>
</feature>
<accession>A0A7W7DQ88</accession>
<reference evidence="2 3" key="1">
    <citation type="submission" date="2020-08" db="EMBL/GenBank/DDBJ databases">
        <title>Sequencing the genomes of 1000 actinobacteria strains.</title>
        <authorList>
            <person name="Klenk H.-P."/>
        </authorList>
    </citation>
    <scope>NUCLEOTIDE SEQUENCE [LARGE SCALE GENOMIC DNA]</scope>
    <source>
        <strain evidence="2 3">DSM 40483</strain>
    </source>
</reference>